<dbReference type="Proteomes" id="UP001596442">
    <property type="component" value="Unassembled WGS sequence"/>
</dbReference>
<dbReference type="SUPFAM" id="SSF50494">
    <property type="entry name" value="Trypsin-like serine proteases"/>
    <property type="match status" value="1"/>
</dbReference>
<evidence type="ECO:0000313" key="2">
    <source>
        <dbReference type="Proteomes" id="UP001596442"/>
    </source>
</evidence>
<protein>
    <recommendedName>
        <fullName evidence="3">Serine protease</fullName>
    </recommendedName>
</protein>
<organism evidence="1 2">
    <name type="scientific">Halorubrum tibetense</name>
    <dbReference type="NCBI Taxonomy" id="175631"/>
    <lineage>
        <taxon>Archaea</taxon>
        <taxon>Methanobacteriati</taxon>
        <taxon>Methanobacteriota</taxon>
        <taxon>Stenosarchaea group</taxon>
        <taxon>Halobacteria</taxon>
        <taxon>Halobacteriales</taxon>
        <taxon>Haloferacaceae</taxon>
        <taxon>Halorubrum</taxon>
    </lineage>
</organism>
<gene>
    <name evidence="1" type="ORF">ACFQEU_00990</name>
</gene>
<evidence type="ECO:0008006" key="3">
    <source>
        <dbReference type="Google" id="ProtNLM"/>
    </source>
</evidence>
<proteinExistence type="predicted"/>
<dbReference type="AlphaFoldDB" id="A0ABD5S6A9"/>
<evidence type="ECO:0000313" key="1">
    <source>
        <dbReference type="EMBL" id="MFC6752053.1"/>
    </source>
</evidence>
<dbReference type="EMBL" id="JBHSWW010000005">
    <property type="protein sequence ID" value="MFC6752053.1"/>
    <property type="molecule type" value="Genomic_DNA"/>
</dbReference>
<dbReference type="InterPro" id="IPR009003">
    <property type="entry name" value="Peptidase_S1_PA"/>
</dbReference>
<reference evidence="1 2" key="1">
    <citation type="journal article" date="2019" name="Int. J. Syst. Evol. Microbiol.">
        <title>The Global Catalogue of Microorganisms (GCM) 10K type strain sequencing project: providing services to taxonomists for standard genome sequencing and annotation.</title>
        <authorList>
            <consortium name="The Broad Institute Genomics Platform"/>
            <consortium name="The Broad Institute Genome Sequencing Center for Infectious Disease"/>
            <person name="Wu L."/>
            <person name="Ma J."/>
        </authorList>
    </citation>
    <scope>NUCLEOTIDE SEQUENCE [LARGE SCALE GENOMIC DNA]</scope>
    <source>
        <strain evidence="1 2">CGMCC 1.3239</strain>
    </source>
</reference>
<name>A0ABD5S6A9_9EURY</name>
<accession>A0ABD5S6A9</accession>
<keyword evidence="2" id="KW-1185">Reference proteome</keyword>
<sequence>MAKQLEIGETVQLNHSTRRRFLRLLGAGTVSIAGLRTALGTAYGEEPEGVPLTLTKDTQGRPDKVKIIEEERYELLQTYKEFSEEVNGNDKIRSITLHQQSDSRTDLKIEVIILKPEDKTRPEKEPTEEVKEEIKKAKQEIKNNEPARLPVEINEENIKSEKDACGDRGDDQSTMEGGLGISTSPFTTTGTLGLVCYGDGTDTDDTVLITADHVMEGDSSMYQVDSDPIGSFSSRDQDEDITVYEFDSDSGVSVNHRDIIGASDVTGAWTWDGILENTIQGTIDCTLSGKNSCTEDNMATGVDSGGERVEHQVNMNSRNAQNGDSGGPWVDDNGKLVAFHSGRVYLEDPIGGIIIDEWDAGVAGDEALDAGNAQLES</sequence>
<dbReference type="RefSeq" id="WP_379778334.1">
    <property type="nucleotide sequence ID" value="NZ_JBHSWW010000005.1"/>
</dbReference>
<comment type="caution">
    <text evidence="1">The sequence shown here is derived from an EMBL/GenBank/DDBJ whole genome shotgun (WGS) entry which is preliminary data.</text>
</comment>